<dbReference type="PANTHER" id="PTHR47234:SF2">
    <property type="entry name" value="TONB-DEPENDENT RECEPTOR"/>
    <property type="match status" value="1"/>
</dbReference>
<protein>
    <submittedName>
        <fullName evidence="5">TonB-dependent receptor</fullName>
    </submittedName>
</protein>
<feature type="domain" description="TonB-dependent receptor-like beta-barrel" evidence="4">
    <location>
        <begin position="212"/>
        <end position="729"/>
    </location>
</feature>
<accession>A0ABU7JA40</accession>
<evidence type="ECO:0000256" key="2">
    <source>
        <dbReference type="ARBA" id="ARBA00023136"/>
    </source>
</evidence>
<keyword evidence="3" id="KW-0998">Cell outer membrane</keyword>
<evidence type="ECO:0000313" key="5">
    <source>
        <dbReference type="EMBL" id="MEE2003401.1"/>
    </source>
</evidence>
<dbReference type="EMBL" id="JAUHLI010000037">
    <property type="protein sequence ID" value="MEE2003401.1"/>
    <property type="molecule type" value="Genomic_DNA"/>
</dbReference>
<keyword evidence="5" id="KW-0675">Receptor</keyword>
<dbReference type="InterPro" id="IPR036942">
    <property type="entry name" value="Beta-barrel_TonB_sf"/>
</dbReference>
<proteinExistence type="predicted"/>
<evidence type="ECO:0000256" key="1">
    <source>
        <dbReference type="ARBA" id="ARBA00004442"/>
    </source>
</evidence>
<keyword evidence="2" id="KW-0472">Membrane</keyword>
<evidence type="ECO:0000259" key="4">
    <source>
        <dbReference type="Pfam" id="PF00593"/>
    </source>
</evidence>
<dbReference type="PANTHER" id="PTHR47234">
    <property type="match status" value="1"/>
</dbReference>
<feature type="non-terminal residue" evidence="5">
    <location>
        <position position="1"/>
    </location>
</feature>
<keyword evidence="6" id="KW-1185">Reference proteome</keyword>
<dbReference type="RefSeq" id="WP_330130421.1">
    <property type="nucleotide sequence ID" value="NZ_JAUHLI010000037.1"/>
</dbReference>
<reference evidence="5 6" key="1">
    <citation type="submission" date="2023-07" db="EMBL/GenBank/DDBJ databases">
        <title>Alkalimonas sp., MEB108 novel, alkaliphilic bacterium isolated from Lonar Lake, India.</title>
        <authorList>
            <person name="Joshi A."/>
            <person name="Thite S."/>
        </authorList>
    </citation>
    <scope>NUCLEOTIDE SEQUENCE [LARGE SCALE GENOMIC DNA]</scope>
    <source>
        <strain evidence="5 6">MEB108</strain>
    </source>
</reference>
<evidence type="ECO:0000256" key="3">
    <source>
        <dbReference type="ARBA" id="ARBA00023237"/>
    </source>
</evidence>
<dbReference type="Gene3D" id="2.40.170.20">
    <property type="entry name" value="TonB-dependent receptor, beta-barrel domain"/>
    <property type="match status" value="1"/>
</dbReference>
<dbReference type="InterPro" id="IPR000531">
    <property type="entry name" value="Beta-barrel_TonB"/>
</dbReference>
<organism evidence="5 6">
    <name type="scientific">Alkalimonas cellulosilytica</name>
    <dbReference type="NCBI Taxonomy" id="3058395"/>
    <lineage>
        <taxon>Bacteria</taxon>
        <taxon>Pseudomonadati</taxon>
        <taxon>Pseudomonadota</taxon>
        <taxon>Gammaproteobacteria</taxon>
        <taxon>Alkalimonas</taxon>
    </lineage>
</organism>
<comment type="subcellular location">
    <subcellularLocation>
        <location evidence="1">Cell outer membrane</location>
    </subcellularLocation>
</comment>
<dbReference type="SUPFAM" id="SSF56935">
    <property type="entry name" value="Porins"/>
    <property type="match status" value="1"/>
</dbReference>
<dbReference type="Proteomes" id="UP001336314">
    <property type="component" value="Unassembled WGS sequence"/>
</dbReference>
<sequence length="763" mass="85360">FTISGKYGASENTPYDELTLTAKGGFTLNDARTQVGLFATHYKRTGVAITDLDPLYGQLNRVGNPQIPEEWRNNSRLNNLSAVTPYAVFQTGALNDQGRFVPTGSFHVNQNLDIAPGVGSQRFDFNQEVWITPDTERSNFMIKVDHDFDNGLELFTEAVYYSSDSRTQRASSPLDSGLAYIIVPAENYYNPTGSDVLLTRYRPTELGPRFIEVQQDSYRFLAGLRGEWNGWDWESALLYSAATADDEEFNRQSKTLLSQSLAKTTPDAFNIFGGPGANSEDVLNTIRISSIQKSKTTLSSWDAKFTKQDLFTLPGGDAGTALGVEWRRESYLDDRDPRQDGTIPYNFNGIFDESDVVGVSATRDSSASRQVFSAYGELVLPLVGEQNQSALAQRFEFQLAGRFEDFSDAGRTFKPKFGFYYEPITELSFRGSYAKGFRAPNLPQMNQGDIIRRILNVEDPLRSEVTGLDIDTGALYRTTSRLGNDDLKPEHTDTISLGVVIQPGGVLDGLRVTFDTWRIKQENVVVILGERHELEVEAMLGSNPNVIRAPLTPQDIQLFDSWNAANPNDQRTAVGATTNIISQYINADKRKVEGWDLALQYRAQPNSWGQLTWRADVSRLTRFEQETSGITTDFLRRNGNPEWRGSSSLNWRKNNFSATLIAKYVGSVYNTNLFDTIASGVTGTVDESLNRIYWNVDPWLTTDLTFSYNFGQRDDHFSGVGVSAGVRNLTDEQPPFADVGDGFYSSLHNSYGRVWWVSLSKAF</sequence>
<dbReference type="Pfam" id="PF00593">
    <property type="entry name" value="TonB_dep_Rec_b-barrel"/>
    <property type="match status" value="1"/>
</dbReference>
<name>A0ABU7JA40_9GAMM</name>
<evidence type="ECO:0000313" key="6">
    <source>
        <dbReference type="Proteomes" id="UP001336314"/>
    </source>
</evidence>
<comment type="caution">
    <text evidence="5">The sequence shown here is derived from an EMBL/GenBank/DDBJ whole genome shotgun (WGS) entry which is preliminary data.</text>
</comment>
<gene>
    <name evidence="5" type="ORF">QWY20_18300</name>
</gene>